<feature type="compositionally biased region" description="Basic and acidic residues" evidence="1">
    <location>
        <begin position="93"/>
        <end position="110"/>
    </location>
</feature>
<gene>
    <name evidence="2" type="ORF">AK88_01445</name>
</gene>
<dbReference type="Proteomes" id="UP000054561">
    <property type="component" value="Unassembled WGS sequence"/>
</dbReference>
<keyword evidence="3" id="KW-1185">Reference proteome</keyword>
<name>A0A0D9QTG7_PLAFR</name>
<reference evidence="2 3" key="1">
    <citation type="submission" date="2014-03" db="EMBL/GenBank/DDBJ databases">
        <title>The Genome Sequence of Plasmodium fragile nilgiri.</title>
        <authorList>
            <consortium name="The Broad Institute Genomics Platform"/>
            <consortium name="The Broad Institute Genome Sequencing Center for Infectious Disease"/>
            <person name="Neafsey D."/>
            <person name="Duraisingh M."/>
            <person name="Young S.K."/>
            <person name="Zeng Q."/>
            <person name="Gargeya S."/>
            <person name="Abouelleil A."/>
            <person name="Alvarado L."/>
            <person name="Chapman S.B."/>
            <person name="Gainer-Dewar J."/>
            <person name="Goldberg J."/>
            <person name="Griggs A."/>
            <person name="Gujja S."/>
            <person name="Hansen M."/>
            <person name="Howarth C."/>
            <person name="Imamovic A."/>
            <person name="Larimer J."/>
            <person name="Pearson M."/>
            <person name="Poon T.W."/>
            <person name="Priest M."/>
            <person name="Roberts A."/>
            <person name="Saif S."/>
            <person name="Shea T."/>
            <person name="Sykes S."/>
            <person name="Wortman J."/>
            <person name="Nusbaum C."/>
            <person name="Birren B."/>
        </authorList>
    </citation>
    <scope>NUCLEOTIDE SEQUENCE [LARGE SCALE GENOMIC DNA]</scope>
    <source>
        <strain evidence="3">nilgiri</strain>
    </source>
</reference>
<dbReference type="OrthoDB" id="372727at2759"/>
<organism evidence="2 3">
    <name type="scientific">Plasmodium fragile</name>
    <dbReference type="NCBI Taxonomy" id="5857"/>
    <lineage>
        <taxon>Eukaryota</taxon>
        <taxon>Sar</taxon>
        <taxon>Alveolata</taxon>
        <taxon>Apicomplexa</taxon>
        <taxon>Aconoidasida</taxon>
        <taxon>Haemosporida</taxon>
        <taxon>Plasmodiidae</taxon>
        <taxon>Plasmodium</taxon>
        <taxon>Plasmodium (Plasmodium)</taxon>
    </lineage>
</organism>
<accession>A0A0D9QTG7</accession>
<protein>
    <submittedName>
        <fullName evidence="2">Uncharacterized protein</fullName>
    </submittedName>
</protein>
<feature type="compositionally biased region" description="Low complexity" evidence="1">
    <location>
        <begin position="229"/>
        <end position="242"/>
    </location>
</feature>
<proteinExistence type="predicted"/>
<dbReference type="AlphaFoldDB" id="A0A0D9QTG7"/>
<dbReference type="VEuPathDB" id="PlasmoDB:AK88_01445"/>
<dbReference type="OMA" id="PHVSHNS"/>
<sequence length="357" mass="40236">MDDFSDLNRSADENEEYSTESDLNEKENDVEKEPMSEVEREAISDVEKDEISDVEKEEISDVDNALKDEQKEATSDAERELLHDVEEDGLQDTAEKDLHNAEEDSLHNGDEDSLQDAEEGALDNAQGDDLDDVKSTNEGDVEQAASHTGVMNDPVVSGVVHQSGDHDHSDYEGDSHPHEDDQPGEDPDEPNHLFQDPQESGSSEDTHKKEDDYSHTVNAPAQNKEEFNESNNETNNHPSNGEGKNDQINNNPLDSMDPIEFDKKRYDHFLIHPWNQKNMSLCEGINKKLTFPSLSSTDLPIPGMEKESTTMYHFNPEKLGYKYNNGLNPSEGYLLIYPHVSHNSVPPKIKKKKLRCC</sequence>
<feature type="compositionally biased region" description="Basic and acidic residues" evidence="1">
    <location>
        <begin position="23"/>
        <end position="84"/>
    </location>
</feature>
<feature type="compositionally biased region" description="Acidic residues" evidence="1">
    <location>
        <begin position="111"/>
        <end position="131"/>
    </location>
</feature>
<dbReference type="EMBL" id="KQ001656">
    <property type="protein sequence ID" value="KJP88951.1"/>
    <property type="molecule type" value="Genomic_DNA"/>
</dbReference>
<dbReference type="RefSeq" id="XP_012334503.1">
    <property type="nucleotide sequence ID" value="XM_012479080.1"/>
</dbReference>
<feature type="compositionally biased region" description="Basic and acidic residues" evidence="1">
    <location>
        <begin position="163"/>
        <end position="181"/>
    </location>
</feature>
<evidence type="ECO:0000313" key="2">
    <source>
        <dbReference type="EMBL" id="KJP88951.1"/>
    </source>
</evidence>
<feature type="compositionally biased region" description="Basic and acidic residues" evidence="1">
    <location>
        <begin position="204"/>
        <end position="214"/>
    </location>
</feature>
<evidence type="ECO:0000256" key="1">
    <source>
        <dbReference type="SAM" id="MobiDB-lite"/>
    </source>
</evidence>
<evidence type="ECO:0000313" key="3">
    <source>
        <dbReference type="Proteomes" id="UP000054561"/>
    </source>
</evidence>
<dbReference type="GeneID" id="24266759"/>
<feature type="region of interest" description="Disordered" evidence="1">
    <location>
        <begin position="1"/>
        <end position="257"/>
    </location>
</feature>